<reference evidence="1" key="1">
    <citation type="journal article" date="2013" name="Environ. Microbiol.">
        <title>Microbiota from the distal guts of lean and obese adolescents exhibit partial functional redundancy besides clear differences in community structure.</title>
        <authorList>
            <person name="Ferrer M."/>
            <person name="Ruiz A."/>
            <person name="Lanza F."/>
            <person name="Haange S.B."/>
            <person name="Oberbach A."/>
            <person name="Till H."/>
            <person name="Bargiela R."/>
            <person name="Campoy C."/>
            <person name="Segura M.T."/>
            <person name="Richter M."/>
            <person name="von Bergen M."/>
            <person name="Seifert J."/>
            <person name="Suarez A."/>
        </authorList>
    </citation>
    <scope>NUCLEOTIDE SEQUENCE</scope>
</reference>
<name>K1SPI9_9ZZZZ</name>
<evidence type="ECO:0000313" key="1">
    <source>
        <dbReference type="EMBL" id="EKC49191.1"/>
    </source>
</evidence>
<accession>K1SPI9</accession>
<organism evidence="1">
    <name type="scientific">human gut metagenome</name>
    <dbReference type="NCBI Taxonomy" id="408170"/>
    <lineage>
        <taxon>unclassified sequences</taxon>
        <taxon>metagenomes</taxon>
        <taxon>organismal metagenomes</taxon>
    </lineage>
</organism>
<dbReference type="InterPro" id="IPR029063">
    <property type="entry name" value="SAM-dependent_MTases_sf"/>
</dbReference>
<protein>
    <submittedName>
        <fullName evidence="1">Beta-ketoacyl synthase</fullName>
    </submittedName>
</protein>
<dbReference type="AlphaFoldDB" id="K1SPI9"/>
<sequence>MKNFRQWYNTLKKYGVIGYENGIFTFDVSKIHFPDEYMKQLKDMGIPDAAEHIMHYVVSVRKLLPDIMLGNADPMSEVFFKDGDLKNGVGVYRNSVTGQIYGRLAAELTTSLATANKDEPFRILGSRCRVWGGTSDYVIDRIKSMNNVTYLYTDLSDVFLDEARKRYDGLDFVDYSIFDINLHP</sequence>
<dbReference type="Gene3D" id="3.40.50.150">
    <property type="entry name" value="Vaccinia Virus protein VP39"/>
    <property type="match status" value="1"/>
</dbReference>
<dbReference type="EMBL" id="AJWY01012709">
    <property type="protein sequence ID" value="EKC49191.1"/>
    <property type="molecule type" value="Genomic_DNA"/>
</dbReference>
<gene>
    <name evidence="1" type="ORF">LEA_18519</name>
</gene>
<feature type="non-terminal residue" evidence="1">
    <location>
        <position position="184"/>
    </location>
</feature>
<comment type="caution">
    <text evidence="1">The sequence shown here is derived from an EMBL/GenBank/DDBJ whole genome shotgun (WGS) entry which is preliminary data.</text>
</comment>
<proteinExistence type="predicted"/>